<dbReference type="AlphaFoldDB" id="A0A317X0M2"/>
<organism evidence="1 2">
    <name type="scientific">Aspergillus heteromorphus CBS 117.55</name>
    <dbReference type="NCBI Taxonomy" id="1448321"/>
    <lineage>
        <taxon>Eukaryota</taxon>
        <taxon>Fungi</taxon>
        <taxon>Dikarya</taxon>
        <taxon>Ascomycota</taxon>
        <taxon>Pezizomycotina</taxon>
        <taxon>Eurotiomycetes</taxon>
        <taxon>Eurotiomycetidae</taxon>
        <taxon>Eurotiales</taxon>
        <taxon>Aspergillaceae</taxon>
        <taxon>Aspergillus</taxon>
        <taxon>Aspergillus subgen. Circumdati</taxon>
    </lineage>
</organism>
<evidence type="ECO:0000313" key="2">
    <source>
        <dbReference type="Proteomes" id="UP000247233"/>
    </source>
</evidence>
<proteinExistence type="predicted"/>
<dbReference type="VEuPathDB" id="FungiDB:BO70DRAFT_426018"/>
<dbReference type="Proteomes" id="UP000247233">
    <property type="component" value="Unassembled WGS sequence"/>
</dbReference>
<accession>A0A317X0M2</accession>
<name>A0A317X0M2_9EURO</name>
<protein>
    <submittedName>
        <fullName evidence="1">Uncharacterized protein</fullName>
    </submittedName>
</protein>
<dbReference type="STRING" id="1448321.A0A317X0M2"/>
<dbReference type="EMBL" id="MSFL01000002">
    <property type="protein sequence ID" value="PWY91122.1"/>
    <property type="molecule type" value="Genomic_DNA"/>
</dbReference>
<keyword evidence="2" id="KW-1185">Reference proteome</keyword>
<dbReference type="OrthoDB" id="4469984at2759"/>
<comment type="caution">
    <text evidence="1">The sequence shown here is derived from an EMBL/GenBank/DDBJ whole genome shotgun (WGS) entry which is preliminary data.</text>
</comment>
<dbReference type="RefSeq" id="XP_025403565.1">
    <property type="nucleotide sequence ID" value="XM_025547742.1"/>
</dbReference>
<gene>
    <name evidence="1" type="ORF">BO70DRAFT_426018</name>
</gene>
<dbReference type="GeneID" id="37069979"/>
<evidence type="ECO:0000313" key="1">
    <source>
        <dbReference type="EMBL" id="PWY91122.1"/>
    </source>
</evidence>
<reference evidence="1 2" key="1">
    <citation type="submission" date="2016-12" db="EMBL/GenBank/DDBJ databases">
        <title>The genomes of Aspergillus section Nigri reveals drivers in fungal speciation.</title>
        <authorList>
            <consortium name="DOE Joint Genome Institute"/>
            <person name="Vesth T.C."/>
            <person name="Nybo J."/>
            <person name="Theobald S."/>
            <person name="Brandl J."/>
            <person name="Frisvad J.C."/>
            <person name="Nielsen K.F."/>
            <person name="Lyhne E.K."/>
            <person name="Kogle M.E."/>
            <person name="Kuo A."/>
            <person name="Riley R."/>
            <person name="Clum A."/>
            <person name="Nolan M."/>
            <person name="Lipzen A."/>
            <person name="Salamov A."/>
            <person name="Henrissat B."/>
            <person name="Wiebenga A."/>
            <person name="De Vries R.P."/>
            <person name="Grigoriev I.V."/>
            <person name="Mortensen U.H."/>
            <person name="Andersen M.R."/>
            <person name="Baker S.E."/>
        </authorList>
    </citation>
    <scope>NUCLEOTIDE SEQUENCE [LARGE SCALE GENOMIC DNA]</scope>
    <source>
        <strain evidence="1 2">CBS 117.55</strain>
    </source>
</reference>
<sequence>MAPKSPKIIPEALREKEELDYPTLGMKLPHNAPLNSVSIANIPCDDTECFCHRRPSRPYPKLEALVAGPEPEQFCVLHQPTAQLDVAFDILGNSMTLIECIKDPERPKIAYHVALIMKAANMHFLNLEGLADHSLLLTVKIRRAACAVRGNKMILREKCEGFFTNPPYSRLFNNLFECNWPEMIVQVRMPEERCRRWKTVALILRAFKQISADCYCHMVDDLVTAPRVGGLDVRQIKKQIKSRLARGEPRRENPVSRQFTVTAADEEKIERINHAYEVYLLAFINSSSPFTPRQYIGCPEPL</sequence>